<dbReference type="PANTHER" id="PTHR30273">
    <property type="entry name" value="PERIPLASMIC SIGNAL SENSOR AND SIGMA FACTOR ACTIVATOR FECR-RELATED"/>
    <property type="match status" value="1"/>
</dbReference>
<dbReference type="PANTHER" id="PTHR30273:SF2">
    <property type="entry name" value="PROTEIN FECR"/>
    <property type="match status" value="1"/>
</dbReference>
<gene>
    <name evidence="4" type="ORF">LX64_00710</name>
</gene>
<evidence type="ECO:0000259" key="3">
    <source>
        <dbReference type="Pfam" id="PF16344"/>
    </source>
</evidence>
<evidence type="ECO:0000313" key="5">
    <source>
        <dbReference type="Proteomes" id="UP000249547"/>
    </source>
</evidence>
<evidence type="ECO:0000259" key="2">
    <source>
        <dbReference type="Pfam" id="PF04773"/>
    </source>
</evidence>
<feature type="domain" description="FecR protein" evidence="2">
    <location>
        <begin position="179"/>
        <end position="272"/>
    </location>
</feature>
<dbReference type="InterPro" id="IPR012373">
    <property type="entry name" value="Ferrdict_sens_TM"/>
</dbReference>
<organism evidence="4 5">
    <name type="scientific">Chitinophaga skermanii</name>
    <dbReference type="NCBI Taxonomy" id="331697"/>
    <lineage>
        <taxon>Bacteria</taxon>
        <taxon>Pseudomonadati</taxon>
        <taxon>Bacteroidota</taxon>
        <taxon>Chitinophagia</taxon>
        <taxon>Chitinophagales</taxon>
        <taxon>Chitinophagaceae</taxon>
        <taxon>Chitinophaga</taxon>
    </lineage>
</organism>
<dbReference type="InterPro" id="IPR032508">
    <property type="entry name" value="FecR_C"/>
</dbReference>
<dbReference type="Proteomes" id="UP000249547">
    <property type="component" value="Unassembled WGS sequence"/>
</dbReference>
<name>A0A327R567_9BACT</name>
<reference evidence="4 5" key="1">
    <citation type="submission" date="2018-06" db="EMBL/GenBank/DDBJ databases">
        <title>Genomic Encyclopedia of Archaeal and Bacterial Type Strains, Phase II (KMG-II): from individual species to whole genera.</title>
        <authorList>
            <person name="Goeker M."/>
        </authorList>
    </citation>
    <scope>NUCLEOTIDE SEQUENCE [LARGE SCALE GENOMIC DNA]</scope>
    <source>
        <strain evidence="4 5">DSM 23857</strain>
    </source>
</reference>
<dbReference type="Pfam" id="PF04773">
    <property type="entry name" value="FecR"/>
    <property type="match status" value="1"/>
</dbReference>
<dbReference type="Pfam" id="PF16344">
    <property type="entry name" value="FecR_C"/>
    <property type="match status" value="1"/>
</dbReference>
<evidence type="ECO:0000313" key="4">
    <source>
        <dbReference type="EMBL" id="RAJ11102.1"/>
    </source>
</evidence>
<dbReference type="InterPro" id="IPR006860">
    <property type="entry name" value="FecR"/>
</dbReference>
<dbReference type="FunFam" id="2.60.120.1440:FF:000001">
    <property type="entry name" value="Putative anti-sigma factor"/>
    <property type="match status" value="1"/>
</dbReference>
<keyword evidence="1" id="KW-0812">Transmembrane</keyword>
<evidence type="ECO:0000256" key="1">
    <source>
        <dbReference type="SAM" id="Phobius"/>
    </source>
</evidence>
<dbReference type="GO" id="GO:0016989">
    <property type="term" value="F:sigma factor antagonist activity"/>
    <property type="evidence" value="ECO:0007669"/>
    <property type="project" value="TreeGrafter"/>
</dbReference>
<dbReference type="Gene3D" id="2.60.120.1440">
    <property type="match status" value="1"/>
</dbReference>
<keyword evidence="1" id="KW-1133">Transmembrane helix</keyword>
<accession>A0A327R567</accession>
<sequence length="385" mass="43327">MDNQDQNKERFILLLKKYREGRATAEETRFLEAYFDVFEGEDELITAANEHEFLALRDQMKANIELKIASHFAAPRKRRFVWIKWAAAAAVFLTIGSSIYFYTNNIASTSNHFKTISARKMDRAQLQLADGSVIYLDEEQPGTIAEQGGSEVTKGSDNSLVYNQHADDPTAPPQMNIFSTPNGKKYKIVLPDGTKVWLNAVSSLRFPTSFSDHDRVVTLVGEAFFDVAKDEKHPFIVKSGEQAVQVLGTQFNINAYEDESQLETTLVTGAVKVTNANNTIVIAPGEKVIVVKDGSKISKVNADVELETAWVNEIFSFKNEDITSIMREIARWYNVNVQFSGKFPGDRYSGEIERSNKLEDVLKILALNNIHFEMQGNTIIVSYDK</sequence>
<feature type="domain" description="Protein FecR C-terminal" evidence="3">
    <location>
        <begin position="315"/>
        <end position="381"/>
    </location>
</feature>
<dbReference type="OrthoDB" id="629393at2"/>
<dbReference type="Gene3D" id="3.55.50.30">
    <property type="match status" value="1"/>
</dbReference>
<feature type="transmembrane region" description="Helical" evidence="1">
    <location>
        <begin position="81"/>
        <end position="102"/>
    </location>
</feature>
<dbReference type="AlphaFoldDB" id="A0A327R567"/>
<dbReference type="EMBL" id="QLLL01000001">
    <property type="protein sequence ID" value="RAJ11102.1"/>
    <property type="molecule type" value="Genomic_DNA"/>
</dbReference>
<dbReference type="PIRSF" id="PIRSF018266">
    <property type="entry name" value="FecR"/>
    <property type="match status" value="1"/>
</dbReference>
<comment type="caution">
    <text evidence="4">The sequence shown here is derived from an EMBL/GenBank/DDBJ whole genome shotgun (WGS) entry which is preliminary data.</text>
</comment>
<proteinExistence type="predicted"/>
<protein>
    <submittedName>
        <fullName evidence="4">FecR family protein</fullName>
    </submittedName>
</protein>
<keyword evidence="5" id="KW-1185">Reference proteome</keyword>
<dbReference type="RefSeq" id="WP_111596198.1">
    <property type="nucleotide sequence ID" value="NZ_QLLL01000001.1"/>
</dbReference>
<keyword evidence="1" id="KW-0472">Membrane</keyword>